<sequence>MKQRKGAGGTVGKHLNIGVRNIMVLLLIAAFFLLAMGITLFGSSVYRSVVAASSQNYTHRTALSYLANQIRRCDIRGGVSVGSFEGYNALVLTEGDYVTYLYCREGELCELYMEEGTGLTAADGVAVLPLQSLAVEQKGALVHLTVTGDDGESRSLDVAPRSGAEEAGGS</sequence>
<evidence type="ECO:0000313" key="2">
    <source>
        <dbReference type="EMBL" id="MPM23689.1"/>
    </source>
</evidence>
<keyword evidence="1" id="KW-0472">Membrane</keyword>
<evidence type="ECO:0000256" key="1">
    <source>
        <dbReference type="SAM" id="Phobius"/>
    </source>
</evidence>
<name>A0A644Y5W5_9ZZZZ</name>
<gene>
    <name evidence="2" type="ORF">SDC9_70163</name>
</gene>
<protein>
    <recommendedName>
        <fullName evidence="3">DUF4860 domain-containing protein</fullName>
    </recommendedName>
</protein>
<organism evidence="2">
    <name type="scientific">bioreactor metagenome</name>
    <dbReference type="NCBI Taxonomy" id="1076179"/>
    <lineage>
        <taxon>unclassified sequences</taxon>
        <taxon>metagenomes</taxon>
        <taxon>ecological metagenomes</taxon>
    </lineage>
</organism>
<keyword evidence="1" id="KW-0812">Transmembrane</keyword>
<dbReference type="EMBL" id="VSSQ01004090">
    <property type="protein sequence ID" value="MPM23689.1"/>
    <property type="molecule type" value="Genomic_DNA"/>
</dbReference>
<reference evidence="2" key="1">
    <citation type="submission" date="2019-08" db="EMBL/GenBank/DDBJ databases">
        <authorList>
            <person name="Kucharzyk K."/>
            <person name="Murdoch R.W."/>
            <person name="Higgins S."/>
            <person name="Loffler F."/>
        </authorList>
    </citation>
    <scope>NUCLEOTIDE SEQUENCE</scope>
</reference>
<evidence type="ECO:0008006" key="3">
    <source>
        <dbReference type="Google" id="ProtNLM"/>
    </source>
</evidence>
<dbReference type="Pfam" id="PF16152">
    <property type="entry name" value="DUF4860"/>
    <property type="match status" value="1"/>
</dbReference>
<proteinExistence type="predicted"/>
<dbReference type="AlphaFoldDB" id="A0A644Y5W5"/>
<dbReference type="InterPro" id="IPR032340">
    <property type="entry name" value="DUF4860"/>
</dbReference>
<feature type="transmembrane region" description="Helical" evidence="1">
    <location>
        <begin position="21"/>
        <end position="46"/>
    </location>
</feature>
<comment type="caution">
    <text evidence="2">The sequence shown here is derived from an EMBL/GenBank/DDBJ whole genome shotgun (WGS) entry which is preliminary data.</text>
</comment>
<keyword evidence="1" id="KW-1133">Transmembrane helix</keyword>
<accession>A0A644Y5W5</accession>